<gene>
    <name evidence="2" type="ORF">NLJ89_g10280</name>
</gene>
<feature type="compositionally biased region" description="Basic and acidic residues" evidence="1">
    <location>
        <begin position="333"/>
        <end position="347"/>
    </location>
</feature>
<evidence type="ECO:0000313" key="3">
    <source>
        <dbReference type="Proteomes" id="UP001148786"/>
    </source>
</evidence>
<feature type="region of interest" description="Disordered" evidence="1">
    <location>
        <begin position="296"/>
        <end position="355"/>
    </location>
</feature>
<feature type="region of interest" description="Disordered" evidence="1">
    <location>
        <begin position="411"/>
        <end position="461"/>
    </location>
</feature>
<dbReference type="PANTHER" id="PTHR28630">
    <property type="match status" value="1"/>
</dbReference>
<feature type="region of interest" description="Disordered" evidence="1">
    <location>
        <begin position="180"/>
        <end position="228"/>
    </location>
</feature>
<dbReference type="InterPro" id="IPR036249">
    <property type="entry name" value="Thioredoxin-like_sf"/>
</dbReference>
<feature type="compositionally biased region" description="Pro residues" evidence="1">
    <location>
        <begin position="299"/>
        <end position="308"/>
    </location>
</feature>
<feature type="compositionally biased region" description="Gly residues" evidence="1">
    <location>
        <begin position="433"/>
        <end position="446"/>
    </location>
</feature>
<sequence length="500" mass="56291">MKPDAYNEKLSATTASPSPTEWALPTAAQIADAAAHYVTGEDGKHVSFGSLFRKQRTVVVFIRHFWCPLCQDYMSALTTLVKPEMLLADSEDADWEKIAVEEAMEAKGEKPGEKENVEEKDRERKKQKVEFVIISNGAYGMIAKYKQIFALPFKVYTDPSLAVYKALGMGREGDLLAQQYQHRREHHHQRQPNHRERQLEKQRNKGCQSQSESEKSEKEKRGKRDGGYIKHGLMSGFAMVVVRAIKVGMPVWEKGGDVGQLGGEFVMGPGLTCSYAHRMQSTKDHAPIQDVLQAAGVRLPPPPSPAPGRPRSRTRHHGHSHSEILDSLSTIPRQEKEGGKESKAESRPRKRRESMKTIRESLARANSAGVTVSPLGRRESRRYSIGVMTREEEEEWMEERQRHVERLQERKQVRRVHGAPGVSRASSVLANHSGGGVESGGLGGAGVLREDDLEQEKEREVHVDKTMKLLEAVGAKIDRVKEERENRDELPRLPLVEEDR</sequence>
<keyword evidence="3" id="KW-1185">Reference proteome</keyword>
<dbReference type="SUPFAM" id="SSF52833">
    <property type="entry name" value="Thioredoxin-like"/>
    <property type="match status" value="1"/>
</dbReference>
<dbReference type="InterPro" id="IPR032801">
    <property type="entry name" value="PXL2A/B/C"/>
</dbReference>
<dbReference type="Pfam" id="PF13911">
    <property type="entry name" value="AhpC-TSA_2"/>
    <property type="match status" value="1"/>
</dbReference>
<feature type="region of interest" description="Disordered" evidence="1">
    <location>
        <begin position="480"/>
        <end position="500"/>
    </location>
</feature>
<feature type="region of interest" description="Disordered" evidence="1">
    <location>
        <begin position="103"/>
        <end position="122"/>
    </location>
</feature>
<comment type="caution">
    <text evidence="2">The sequence shown here is derived from an EMBL/GenBank/DDBJ whole genome shotgun (WGS) entry which is preliminary data.</text>
</comment>
<dbReference type="PANTHER" id="PTHR28630:SF3">
    <property type="entry name" value="PEROXIREDOXIN-LIKE 2C"/>
    <property type="match status" value="1"/>
</dbReference>
<feature type="compositionally biased region" description="Basic and acidic residues" evidence="1">
    <location>
        <begin position="193"/>
        <end position="203"/>
    </location>
</feature>
<dbReference type="Proteomes" id="UP001148786">
    <property type="component" value="Unassembled WGS sequence"/>
</dbReference>
<dbReference type="CDD" id="cd02970">
    <property type="entry name" value="PRX_like2"/>
    <property type="match status" value="1"/>
</dbReference>
<feature type="compositionally biased region" description="Basic residues" evidence="1">
    <location>
        <begin position="310"/>
        <end position="319"/>
    </location>
</feature>
<protein>
    <submittedName>
        <fullName evidence="2">Uncharacterized protein</fullName>
    </submittedName>
</protein>
<dbReference type="EMBL" id="JANKHO010001828">
    <property type="protein sequence ID" value="KAJ3497950.1"/>
    <property type="molecule type" value="Genomic_DNA"/>
</dbReference>
<accession>A0A9W8JZ05</accession>
<evidence type="ECO:0000313" key="2">
    <source>
        <dbReference type="EMBL" id="KAJ3497950.1"/>
    </source>
</evidence>
<dbReference type="AlphaFoldDB" id="A0A9W8JZ05"/>
<reference evidence="2" key="1">
    <citation type="submission" date="2022-07" db="EMBL/GenBank/DDBJ databases">
        <title>Genome Sequence of Agrocybe chaxingu.</title>
        <authorList>
            <person name="Buettner E."/>
        </authorList>
    </citation>
    <scope>NUCLEOTIDE SEQUENCE</scope>
    <source>
        <strain evidence="2">MP-N11</strain>
    </source>
</reference>
<dbReference type="Gene3D" id="3.40.30.10">
    <property type="entry name" value="Glutaredoxin"/>
    <property type="match status" value="1"/>
</dbReference>
<proteinExistence type="predicted"/>
<name>A0A9W8JZ05_9AGAR</name>
<feature type="compositionally biased region" description="Basic and acidic residues" evidence="1">
    <location>
        <begin position="212"/>
        <end position="228"/>
    </location>
</feature>
<evidence type="ECO:0000256" key="1">
    <source>
        <dbReference type="SAM" id="MobiDB-lite"/>
    </source>
</evidence>
<organism evidence="2 3">
    <name type="scientific">Agrocybe chaxingu</name>
    <dbReference type="NCBI Taxonomy" id="84603"/>
    <lineage>
        <taxon>Eukaryota</taxon>
        <taxon>Fungi</taxon>
        <taxon>Dikarya</taxon>
        <taxon>Basidiomycota</taxon>
        <taxon>Agaricomycotina</taxon>
        <taxon>Agaricomycetes</taxon>
        <taxon>Agaricomycetidae</taxon>
        <taxon>Agaricales</taxon>
        <taxon>Agaricineae</taxon>
        <taxon>Strophariaceae</taxon>
        <taxon>Agrocybe</taxon>
    </lineage>
</organism>
<dbReference type="OrthoDB" id="40334at2759"/>
<feature type="compositionally biased region" description="Basic residues" evidence="1">
    <location>
        <begin position="181"/>
        <end position="192"/>
    </location>
</feature>